<evidence type="ECO:0000259" key="8">
    <source>
        <dbReference type="Pfam" id="PF00171"/>
    </source>
</evidence>
<evidence type="ECO:0000256" key="7">
    <source>
        <dbReference type="RuleBase" id="RU003345"/>
    </source>
</evidence>
<evidence type="ECO:0000256" key="5">
    <source>
        <dbReference type="ARBA" id="ARBA00024226"/>
    </source>
</evidence>
<accession>A0A5M3XK40</accession>
<dbReference type="RefSeq" id="WP_155346128.1">
    <property type="nucleotide sequence ID" value="NZ_BAAAHM010000003.1"/>
</dbReference>
<evidence type="ECO:0000256" key="1">
    <source>
        <dbReference type="ARBA" id="ARBA00009986"/>
    </source>
</evidence>
<comment type="caution">
    <text evidence="9">The sequence shown here is derived from an EMBL/GenBank/DDBJ whole genome shotgun (WGS) entry which is preliminary data.</text>
</comment>
<evidence type="ECO:0000256" key="4">
    <source>
        <dbReference type="ARBA" id="ARBA00023027"/>
    </source>
</evidence>
<gene>
    <name evidence="9" type="ORF">Aple_040120</name>
</gene>
<comment type="similarity">
    <text evidence="1 7">Belongs to the aldehyde dehydrogenase family.</text>
</comment>
<reference evidence="9 10" key="1">
    <citation type="submission" date="2019-10" db="EMBL/GenBank/DDBJ databases">
        <title>Whole genome shotgun sequence of Acrocarpospora pleiomorpha NBRC 16267.</title>
        <authorList>
            <person name="Ichikawa N."/>
            <person name="Kimura A."/>
            <person name="Kitahashi Y."/>
            <person name="Komaki H."/>
            <person name="Oguchi A."/>
        </authorList>
    </citation>
    <scope>NUCLEOTIDE SEQUENCE [LARGE SCALE GENOMIC DNA]</scope>
    <source>
        <strain evidence="9 10">NBRC 16267</strain>
    </source>
</reference>
<dbReference type="InterPro" id="IPR044638">
    <property type="entry name" value="ALDH7A1-like"/>
</dbReference>
<comment type="subunit">
    <text evidence="2">Homotetramer.</text>
</comment>
<dbReference type="Gene3D" id="3.40.309.10">
    <property type="entry name" value="Aldehyde Dehydrogenase, Chain A, domain 2"/>
    <property type="match status" value="1"/>
</dbReference>
<feature type="domain" description="Aldehyde dehydrogenase" evidence="8">
    <location>
        <begin position="33"/>
        <end position="489"/>
    </location>
</feature>
<organism evidence="9 10">
    <name type="scientific">Acrocarpospora pleiomorpha</name>
    <dbReference type="NCBI Taxonomy" id="90975"/>
    <lineage>
        <taxon>Bacteria</taxon>
        <taxon>Bacillati</taxon>
        <taxon>Actinomycetota</taxon>
        <taxon>Actinomycetes</taxon>
        <taxon>Streptosporangiales</taxon>
        <taxon>Streptosporangiaceae</taxon>
        <taxon>Acrocarpospora</taxon>
    </lineage>
</organism>
<evidence type="ECO:0000256" key="6">
    <source>
        <dbReference type="PROSITE-ProRule" id="PRU10007"/>
    </source>
</evidence>
<keyword evidence="10" id="KW-1185">Reference proteome</keyword>
<dbReference type="PROSITE" id="PS00687">
    <property type="entry name" value="ALDEHYDE_DEHYDR_GLU"/>
    <property type="match status" value="1"/>
</dbReference>
<evidence type="ECO:0000256" key="3">
    <source>
        <dbReference type="ARBA" id="ARBA00023002"/>
    </source>
</evidence>
<dbReference type="Pfam" id="PF00171">
    <property type="entry name" value="Aldedh"/>
    <property type="match status" value="1"/>
</dbReference>
<dbReference type="GO" id="GO:0004029">
    <property type="term" value="F:aldehyde dehydrogenase (NAD+) activity"/>
    <property type="evidence" value="ECO:0007669"/>
    <property type="project" value="UniProtKB-EC"/>
</dbReference>
<dbReference type="OrthoDB" id="3802174at2"/>
<dbReference type="PANTHER" id="PTHR43521">
    <property type="entry name" value="ALPHA-AMINOADIPIC SEMIALDEHYDE DEHYDROGENASE"/>
    <property type="match status" value="1"/>
</dbReference>
<proteinExistence type="inferred from homology"/>
<dbReference type="InterPro" id="IPR029510">
    <property type="entry name" value="Ald_DH_CS_GLU"/>
</dbReference>
<dbReference type="InterPro" id="IPR015590">
    <property type="entry name" value="Aldehyde_DH_dom"/>
</dbReference>
<keyword evidence="4" id="KW-0520">NAD</keyword>
<dbReference type="Gene3D" id="3.40.605.10">
    <property type="entry name" value="Aldehyde Dehydrogenase, Chain A, domain 1"/>
    <property type="match status" value="1"/>
</dbReference>
<name>A0A5M3XK40_9ACTN</name>
<dbReference type="EMBL" id="BLAF01000021">
    <property type="protein sequence ID" value="GES21116.1"/>
    <property type="molecule type" value="Genomic_DNA"/>
</dbReference>
<dbReference type="SUPFAM" id="SSF53720">
    <property type="entry name" value="ALDH-like"/>
    <property type="match status" value="1"/>
</dbReference>
<dbReference type="EC" id="1.2.1.3" evidence="5"/>
<keyword evidence="3 7" id="KW-0560">Oxidoreductase</keyword>
<dbReference type="InterPro" id="IPR016163">
    <property type="entry name" value="Ald_DH_C"/>
</dbReference>
<dbReference type="CDD" id="cd07130">
    <property type="entry name" value="ALDH_F7_AASADH"/>
    <property type="match status" value="1"/>
</dbReference>
<dbReference type="AlphaFoldDB" id="A0A5M3XK40"/>
<dbReference type="FunFam" id="3.40.309.10:FF:000018">
    <property type="entry name" value="Alpha-aminoadipic semialdehyde dehydrogenase"/>
    <property type="match status" value="1"/>
</dbReference>
<dbReference type="Proteomes" id="UP000377595">
    <property type="component" value="Unassembled WGS sequence"/>
</dbReference>
<sequence length="509" mass="54239">MSDNTLLSTDAIRERALSALRRVGITAPEGTGLTARTPITGRPLFELAATTAEQAEQAVTAAQTAFRTWRTTPAPVRGELVRRLGDLLREHKDDLADLITVEVGKIRSEALGEIQEMIDICDFAVGLSRQLYGRTIASERPGHRLAETWHPLGVVGVISAFNFPAAVWSWNTAIALVCGDTVVWKPSELTPLISLACSHLLDRAAVEADAPREVHRLLLGNRGIGEKLVDDPRVALISATGSTRMGREIGPRVAARFGRSLLELGGNNASIVAPSADLELALHGIVFAAAGTAGQRCTTLRRLIVQRDLADEVVDRLTAAYRKLPIGDPFADGTLVGPLITAAAAEGMRHALARAEAEGGKVLVGGGRRLADEAPDAAYVEPALVRMPEQTAVVREETFAPILYVLTYDDFDEAIALNNAVPQGLSSSVFTRDQQEAERFVAADGSDCGISNVNIGTSGAEIGGAFGGEKETGGGRESGSDAWRAYMRRATTTVNYSSRLTLAQNVSFL</sequence>
<dbReference type="InterPro" id="IPR016161">
    <property type="entry name" value="Ald_DH/histidinol_DH"/>
</dbReference>
<evidence type="ECO:0000256" key="2">
    <source>
        <dbReference type="ARBA" id="ARBA00011881"/>
    </source>
</evidence>
<protein>
    <recommendedName>
        <fullName evidence="5">aldehyde dehydrogenase (NAD(+))</fullName>
        <ecNumber evidence="5">1.2.1.3</ecNumber>
    </recommendedName>
</protein>
<dbReference type="PANTHER" id="PTHR43521:SF1">
    <property type="entry name" value="ALPHA-AMINOADIPIC SEMIALDEHYDE DEHYDROGENASE"/>
    <property type="match status" value="1"/>
</dbReference>
<evidence type="ECO:0000313" key="10">
    <source>
        <dbReference type="Proteomes" id="UP000377595"/>
    </source>
</evidence>
<feature type="active site" evidence="6">
    <location>
        <position position="263"/>
    </location>
</feature>
<evidence type="ECO:0000313" key="9">
    <source>
        <dbReference type="EMBL" id="GES21116.1"/>
    </source>
</evidence>
<dbReference type="InterPro" id="IPR016162">
    <property type="entry name" value="Ald_DH_N"/>
</dbReference>